<gene>
    <name evidence="1" type="ORF">UFOPK3720_00936</name>
</gene>
<organism evidence="1">
    <name type="scientific">freshwater metagenome</name>
    <dbReference type="NCBI Taxonomy" id="449393"/>
    <lineage>
        <taxon>unclassified sequences</taxon>
        <taxon>metagenomes</taxon>
        <taxon>ecological metagenomes</taxon>
    </lineage>
</organism>
<name>A0A6J7IVD4_9ZZZZ</name>
<dbReference type="AlphaFoldDB" id="A0A6J7IVD4"/>
<accession>A0A6J7IVD4</accession>
<proteinExistence type="predicted"/>
<evidence type="ECO:0000313" key="1">
    <source>
        <dbReference type="EMBL" id="CAB4935198.1"/>
    </source>
</evidence>
<protein>
    <submittedName>
        <fullName evidence="1">Unannotated protein</fullName>
    </submittedName>
</protein>
<reference evidence="1" key="1">
    <citation type="submission" date="2020-05" db="EMBL/GenBank/DDBJ databases">
        <authorList>
            <person name="Chiriac C."/>
            <person name="Salcher M."/>
            <person name="Ghai R."/>
            <person name="Kavagutti S V."/>
        </authorList>
    </citation>
    <scope>NUCLEOTIDE SEQUENCE</scope>
</reference>
<sequence>MAINRWTMPLMTIAVWALPVGTRVRESADGRTEYWIAADAQSPRVRYSKLSVAT</sequence>
<dbReference type="EMBL" id="CAFBNB010000168">
    <property type="protein sequence ID" value="CAB4935198.1"/>
    <property type="molecule type" value="Genomic_DNA"/>
</dbReference>